<protein>
    <recommendedName>
        <fullName evidence="8 9">1,4-dihydroxy-2-naphthoate octaprenyltransferase</fullName>
        <shortName evidence="8">DHNA-octaprenyltransferase</shortName>
        <ecNumber evidence="8 9">2.5.1.74</ecNumber>
    </recommendedName>
</protein>
<evidence type="ECO:0000256" key="4">
    <source>
        <dbReference type="ARBA" id="ARBA00022679"/>
    </source>
</evidence>
<name>A0A9X1BB17_9GAMM</name>
<dbReference type="NCBIfam" id="NF004751">
    <property type="entry name" value="PRK06080.1-3"/>
    <property type="match status" value="1"/>
</dbReference>
<evidence type="ECO:0000313" key="11">
    <source>
        <dbReference type="EMBL" id="MBK1646341.1"/>
    </source>
</evidence>
<reference evidence="11 12" key="1">
    <citation type="journal article" date="2020" name="Microorganisms">
        <title>Osmotic Adaptation and Compatible Solute Biosynthesis of Phototrophic Bacteria as Revealed from Genome Analyses.</title>
        <authorList>
            <person name="Imhoff J.F."/>
            <person name="Rahn T."/>
            <person name="Kunzel S."/>
            <person name="Keller A."/>
            <person name="Neulinger S.C."/>
        </authorList>
    </citation>
    <scope>NUCLEOTIDE SEQUENCE [LARGE SCALE GENOMIC DNA]</scope>
    <source>
        <strain evidence="11 12">DSM 21303</strain>
    </source>
</reference>
<dbReference type="Gene3D" id="1.10.357.140">
    <property type="entry name" value="UbiA prenyltransferase"/>
    <property type="match status" value="1"/>
</dbReference>
<dbReference type="EMBL" id="NRSD01000023">
    <property type="protein sequence ID" value="MBK1646341.1"/>
    <property type="molecule type" value="Genomic_DNA"/>
</dbReference>
<dbReference type="Proteomes" id="UP001138802">
    <property type="component" value="Unassembled WGS sequence"/>
</dbReference>
<dbReference type="Pfam" id="PF01040">
    <property type="entry name" value="UbiA"/>
    <property type="match status" value="1"/>
</dbReference>
<dbReference type="InterPro" id="IPR000537">
    <property type="entry name" value="UbiA_prenyltransferase"/>
</dbReference>
<feature type="transmembrane region" description="Helical" evidence="8">
    <location>
        <begin position="38"/>
        <end position="55"/>
    </location>
</feature>
<dbReference type="InterPro" id="IPR044878">
    <property type="entry name" value="UbiA_sf"/>
</dbReference>
<comment type="subcellular location">
    <subcellularLocation>
        <location evidence="8">Cell membrane</location>
        <topology evidence="8">Multi-pass membrane protein</topology>
    </subcellularLocation>
    <subcellularLocation>
        <location evidence="1">Membrane</location>
        <topology evidence="1">Multi-pass membrane protein</topology>
    </subcellularLocation>
</comment>
<evidence type="ECO:0000313" key="12">
    <source>
        <dbReference type="Proteomes" id="UP001138802"/>
    </source>
</evidence>
<comment type="similarity">
    <text evidence="8">Belongs to the MenA family. Type 1 subfamily.</text>
</comment>
<dbReference type="CDD" id="cd13962">
    <property type="entry name" value="PT_UbiA_UBIAD1"/>
    <property type="match status" value="1"/>
</dbReference>
<feature type="transmembrane region" description="Helical" evidence="8">
    <location>
        <begin position="193"/>
        <end position="212"/>
    </location>
</feature>
<keyword evidence="6 8" id="KW-1133">Transmembrane helix</keyword>
<proteinExistence type="inferred from homology"/>
<feature type="transmembrane region" description="Helical" evidence="8">
    <location>
        <begin position="286"/>
        <end position="312"/>
    </location>
</feature>
<feature type="transmembrane region" description="Helical" evidence="8">
    <location>
        <begin position="61"/>
        <end position="82"/>
    </location>
</feature>
<evidence type="ECO:0000256" key="7">
    <source>
        <dbReference type="ARBA" id="ARBA00023136"/>
    </source>
</evidence>
<organism evidence="11 12">
    <name type="scientific">Thiocapsa imhoffii</name>
    <dbReference type="NCBI Taxonomy" id="382777"/>
    <lineage>
        <taxon>Bacteria</taxon>
        <taxon>Pseudomonadati</taxon>
        <taxon>Pseudomonadota</taxon>
        <taxon>Gammaproteobacteria</taxon>
        <taxon>Chromatiales</taxon>
        <taxon>Chromatiaceae</taxon>
        <taxon>Thiocapsa</taxon>
    </lineage>
</organism>
<dbReference type="EC" id="2.5.1.74" evidence="8 9"/>
<sequence>MHSSRNAHLISPVSHGDPSMTERASNAARWIAAARPKTLFLAASPVIAGIGMAMIETQGVAIVTAILTLLAALSLQIGTNLYNDAVDFERGTDTAERLGPQRATAQGWFSPAQVKGAAHLMFGITFAMGIALVLRGGWPILAVGLASLFAGYAYTGGRRPIAYGPLGEAYVLVFFGVIAVWGSYYLQTLSFRWSPIMAGIALGLPAAAVLLLNNYRDLETDRAAGRRTLCHYLGRPNARWLYLFMLVAPIPILMSLPALSLPWLLLIPIPAAVVLGRRLFRGTQGVALNALLAQTALYQLVLTVLFLLGLALSQIV</sequence>
<comment type="caution">
    <text evidence="11">The sequence shown here is derived from an EMBL/GenBank/DDBJ whole genome shotgun (WGS) entry which is preliminary data.</text>
</comment>
<accession>A0A9X1BB17</accession>
<dbReference type="HAMAP" id="MF_01937">
    <property type="entry name" value="MenA_1"/>
    <property type="match status" value="1"/>
</dbReference>
<gene>
    <name evidence="8" type="primary">menA</name>
    <name evidence="11" type="ORF">CKO25_17140</name>
</gene>
<feature type="transmembrane region" description="Helical" evidence="8">
    <location>
        <begin position="241"/>
        <end position="266"/>
    </location>
</feature>
<evidence type="ECO:0000256" key="1">
    <source>
        <dbReference type="ARBA" id="ARBA00004141"/>
    </source>
</evidence>
<keyword evidence="3 8" id="KW-1003">Cell membrane</keyword>
<comment type="pathway">
    <text evidence="8">Quinol/quinone metabolism; menaquinone biosynthesis; menaquinol from 1,4-dihydroxy-2-naphthoate: step 1/2.</text>
</comment>
<dbReference type="NCBIfam" id="TIGR00751">
    <property type="entry name" value="menA"/>
    <property type="match status" value="1"/>
</dbReference>
<keyword evidence="2 8" id="KW-0474">Menaquinone biosynthesis</keyword>
<dbReference type="GO" id="GO:0009234">
    <property type="term" value="P:menaquinone biosynthetic process"/>
    <property type="evidence" value="ECO:0007669"/>
    <property type="project" value="UniProtKB-UniRule"/>
</dbReference>
<evidence type="ECO:0000256" key="5">
    <source>
        <dbReference type="ARBA" id="ARBA00022692"/>
    </source>
</evidence>
<dbReference type="InterPro" id="IPR026046">
    <property type="entry name" value="UBIAD1"/>
</dbReference>
<evidence type="ECO:0000256" key="3">
    <source>
        <dbReference type="ARBA" id="ARBA00022475"/>
    </source>
</evidence>
<dbReference type="PANTHER" id="PTHR13929:SF0">
    <property type="entry name" value="UBIA PRENYLTRANSFERASE DOMAIN-CONTAINING PROTEIN 1"/>
    <property type="match status" value="1"/>
</dbReference>
<dbReference type="AlphaFoldDB" id="A0A9X1BB17"/>
<dbReference type="PIRSF" id="PIRSF005355">
    <property type="entry name" value="UBIAD1"/>
    <property type="match status" value="1"/>
</dbReference>
<comment type="catalytic activity">
    <reaction evidence="8">
        <text>an all-trans-polyprenyl diphosphate + 1,4-dihydroxy-2-naphthoate + H(+) = a 2-demethylmenaquinol + CO2 + diphosphate</text>
        <dbReference type="Rhea" id="RHEA:26478"/>
        <dbReference type="Rhea" id="RHEA-COMP:9563"/>
        <dbReference type="Rhea" id="RHEA-COMP:9564"/>
        <dbReference type="ChEBI" id="CHEBI:11173"/>
        <dbReference type="ChEBI" id="CHEBI:15378"/>
        <dbReference type="ChEBI" id="CHEBI:16526"/>
        <dbReference type="ChEBI" id="CHEBI:33019"/>
        <dbReference type="ChEBI" id="CHEBI:55437"/>
        <dbReference type="ChEBI" id="CHEBI:58914"/>
        <dbReference type="EC" id="2.5.1.74"/>
    </reaction>
</comment>
<evidence type="ECO:0000256" key="2">
    <source>
        <dbReference type="ARBA" id="ARBA00022428"/>
    </source>
</evidence>
<keyword evidence="7 8" id="KW-0472">Membrane</keyword>
<evidence type="ECO:0000256" key="10">
    <source>
        <dbReference type="SAM" id="MobiDB-lite"/>
    </source>
</evidence>
<feature type="transmembrane region" description="Helical" evidence="8">
    <location>
        <begin position="169"/>
        <end position="187"/>
    </location>
</feature>
<feature type="transmembrane region" description="Helical" evidence="8">
    <location>
        <begin position="140"/>
        <end position="157"/>
    </location>
</feature>
<dbReference type="InterPro" id="IPR004657">
    <property type="entry name" value="MenA"/>
</dbReference>
<keyword evidence="4 8" id="KW-0808">Transferase</keyword>
<keyword evidence="5 8" id="KW-0812">Transmembrane</keyword>
<dbReference type="GO" id="GO:0005886">
    <property type="term" value="C:plasma membrane"/>
    <property type="evidence" value="ECO:0007669"/>
    <property type="project" value="UniProtKB-SubCell"/>
</dbReference>
<comment type="function">
    <text evidence="8">Conversion of 1,4-dihydroxy-2-naphthoate (DHNA) to demethylmenaquinone (DMK).</text>
</comment>
<evidence type="ECO:0000256" key="6">
    <source>
        <dbReference type="ARBA" id="ARBA00022989"/>
    </source>
</evidence>
<dbReference type="GO" id="GO:0042371">
    <property type="term" value="P:vitamin K biosynthetic process"/>
    <property type="evidence" value="ECO:0007669"/>
    <property type="project" value="TreeGrafter"/>
</dbReference>
<keyword evidence="12" id="KW-1185">Reference proteome</keyword>
<evidence type="ECO:0000256" key="8">
    <source>
        <dbReference type="HAMAP-Rule" id="MF_01937"/>
    </source>
</evidence>
<dbReference type="PANTHER" id="PTHR13929">
    <property type="entry name" value="1,4-DIHYDROXY-2-NAPHTHOATE OCTAPRENYLTRANSFERASE"/>
    <property type="match status" value="1"/>
</dbReference>
<feature type="region of interest" description="Disordered" evidence="10">
    <location>
        <begin position="1"/>
        <end position="21"/>
    </location>
</feature>
<evidence type="ECO:0000256" key="9">
    <source>
        <dbReference type="NCBIfam" id="TIGR00751"/>
    </source>
</evidence>
<feature type="transmembrane region" description="Helical" evidence="8">
    <location>
        <begin position="116"/>
        <end position="134"/>
    </location>
</feature>
<dbReference type="GO" id="GO:0046428">
    <property type="term" value="F:1,4-dihydroxy-2-naphthoate polyprenyltransferase activity"/>
    <property type="evidence" value="ECO:0007669"/>
    <property type="project" value="UniProtKB-UniRule"/>
</dbReference>